<dbReference type="InterPro" id="IPR018636">
    <property type="entry name" value="DUF2058"/>
</dbReference>
<dbReference type="EMBL" id="BSNC01000005">
    <property type="protein sequence ID" value="GLP96612.1"/>
    <property type="molecule type" value="Genomic_DNA"/>
</dbReference>
<reference evidence="2" key="2">
    <citation type="submission" date="2023-01" db="EMBL/GenBank/DDBJ databases">
        <title>Draft genome sequence of Paraferrimonas sedimenticola strain NBRC 101628.</title>
        <authorList>
            <person name="Sun Q."/>
            <person name="Mori K."/>
        </authorList>
    </citation>
    <scope>NUCLEOTIDE SEQUENCE</scope>
    <source>
        <strain evidence="2">NBRC 101628</strain>
    </source>
</reference>
<dbReference type="Proteomes" id="UP001161422">
    <property type="component" value="Unassembled WGS sequence"/>
</dbReference>
<dbReference type="RefSeq" id="WP_095503941.1">
    <property type="nucleotide sequence ID" value="NZ_BSNC01000005.1"/>
</dbReference>
<feature type="region of interest" description="Disordered" evidence="1">
    <location>
        <begin position="18"/>
        <end position="39"/>
    </location>
</feature>
<evidence type="ECO:0000256" key="1">
    <source>
        <dbReference type="SAM" id="MobiDB-lite"/>
    </source>
</evidence>
<organism evidence="2 3">
    <name type="scientific">Paraferrimonas sedimenticola</name>
    <dbReference type="NCBI Taxonomy" id="375674"/>
    <lineage>
        <taxon>Bacteria</taxon>
        <taxon>Pseudomonadati</taxon>
        <taxon>Pseudomonadota</taxon>
        <taxon>Gammaproteobacteria</taxon>
        <taxon>Alteromonadales</taxon>
        <taxon>Ferrimonadaceae</taxon>
        <taxon>Paraferrimonas</taxon>
    </lineage>
</organism>
<name>A0AA37W1Q6_9GAMM</name>
<protein>
    <submittedName>
        <fullName evidence="2">DUF2058 domain-containing protein</fullName>
    </submittedName>
</protein>
<keyword evidence="3" id="KW-1185">Reference proteome</keyword>
<proteinExistence type="predicted"/>
<feature type="compositionally biased region" description="Basic residues" evidence="1">
    <location>
        <begin position="18"/>
        <end position="31"/>
    </location>
</feature>
<gene>
    <name evidence="2" type="ORF">GCM10007895_19180</name>
</gene>
<reference evidence="2" key="1">
    <citation type="journal article" date="2014" name="Int. J. Syst. Evol. Microbiol.">
        <title>Complete genome sequence of Corynebacterium casei LMG S-19264T (=DSM 44701T), isolated from a smear-ripened cheese.</title>
        <authorList>
            <consortium name="US DOE Joint Genome Institute (JGI-PGF)"/>
            <person name="Walter F."/>
            <person name="Albersmeier A."/>
            <person name="Kalinowski J."/>
            <person name="Ruckert C."/>
        </authorList>
    </citation>
    <scope>NUCLEOTIDE SEQUENCE</scope>
    <source>
        <strain evidence="2">NBRC 101628</strain>
    </source>
</reference>
<evidence type="ECO:0000313" key="2">
    <source>
        <dbReference type="EMBL" id="GLP96612.1"/>
    </source>
</evidence>
<accession>A0AA37W1Q6</accession>
<dbReference type="Pfam" id="PF09831">
    <property type="entry name" value="DUF2058"/>
    <property type="match status" value="1"/>
</dbReference>
<sequence length="177" mass="20320">MSLQDQLLKAGLINKQKAKQVRTDKRRKRKQNKVDESEVIKAEAAQKRAEAAEQDKALNAVRDAKAEALGRERGFVTEIKRAAIKPGKEAEIGFNYTFNNKVLKLYIDERLQEQLLKGQLGIVRIDNASYLLPGKLVERVQAFKPEWVAYLWDGEVEEQTDEEDPYAGYEIPDDLMW</sequence>
<dbReference type="AlphaFoldDB" id="A0AA37W1Q6"/>
<evidence type="ECO:0000313" key="3">
    <source>
        <dbReference type="Proteomes" id="UP001161422"/>
    </source>
</evidence>
<comment type="caution">
    <text evidence="2">The sequence shown here is derived from an EMBL/GenBank/DDBJ whole genome shotgun (WGS) entry which is preliminary data.</text>
</comment>